<keyword evidence="1 3" id="KW-0378">Hydrolase</keyword>
<dbReference type="Pfam" id="PF07859">
    <property type="entry name" value="Abhydrolase_3"/>
    <property type="match status" value="1"/>
</dbReference>
<reference evidence="4" key="1">
    <citation type="journal article" date="2019" name="Int. J. Syst. Evol. Microbiol.">
        <title>The Global Catalogue of Microorganisms (GCM) 10K type strain sequencing project: providing services to taxonomists for standard genome sequencing and annotation.</title>
        <authorList>
            <consortium name="The Broad Institute Genomics Platform"/>
            <consortium name="The Broad Institute Genome Sequencing Center for Infectious Disease"/>
            <person name="Wu L."/>
            <person name="Ma J."/>
        </authorList>
    </citation>
    <scope>NUCLEOTIDE SEQUENCE [LARGE SCALE GENOMIC DNA]</scope>
    <source>
        <strain evidence="4">CGMCC 4.7283</strain>
    </source>
</reference>
<dbReference type="EMBL" id="JBHSGI010000033">
    <property type="protein sequence ID" value="MFC4671514.1"/>
    <property type="molecule type" value="Genomic_DNA"/>
</dbReference>
<protein>
    <submittedName>
        <fullName evidence="3">Alpha/beta hydrolase</fullName>
    </submittedName>
</protein>
<dbReference type="Proteomes" id="UP001595973">
    <property type="component" value="Unassembled WGS sequence"/>
</dbReference>
<proteinExistence type="predicted"/>
<keyword evidence="4" id="KW-1185">Reference proteome</keyword>
<dbReference type="InterPro" id="IPR050300">
    <property type="entry name" value="GDXG_lipolytic_enzyme"/>
</dbReference>
<name>A0ABV9KND3_9RHOB</name>
<gene>
    <name evidence="3" type="ORF">ACFO5X_23375</name>
</gene>
<dbReference type="InterPro" id="IPR029058">
    <property type="entry name" value="AB_hydrolase_fold"/>
</dbReference>
<dbReference type="GO" id="GO:0016787">
    <property type="term" value="F:hydrolase activity"/>
    <property type="evidence" value="ECO:0007669"/>
    <property type="project" value="UniProtKB-KW"/>
</dbReference>
<dbReference type="RefSeq" id="WP_380722119.1">
    <property type="nucleotide sequence ID" value="NZ_JBHSGI010000033.1"/>
</dbReference>
<evidence type="ECO:0000313" key="3">
    <source>
        <dbReference type="EMBL" id="MFC4671514.1"/>
    </source>
</evidence>
<dbReference type="PANTHER" id="PTHR48081:SF33">
    <property type="entry name" value="KYNURENINE FORMAMIDASE"/>
    <property type="match status" value="1"/>
</dbReference>
<sequence>MELDDAYANGKYIEGGAAYPDRWNAAAAQFRAQMAEAGRARLNQPYDSGPRHGFDLFLPEGTPSGVLVFVHGGYWLNFDRSTWSHFAAGGLGRGWAVALPSYDLCPQVRIADITSQIAKAVQAVAAAVPGPIALTGHSAGGHLVARMLAPGMLSADFAGRIRHVVPISPLSDLRPLLKTTMNDSFAMTEADATAESPVLQPAPATAVTVWVGGAERPAFLDQARWLAEAWNAPNVVVPGKHHFNVIDDLADPDSDLTRTLAGA</sequence>
<accession>A0ABV9KND3</accession>
<organism evidence="3 4">
    <name type="scientific">Seohaeicola nanhaiensis</name>
    <dbReference type="NCBI Taxonomy" id="1387282"/>
    <lineage>
        <taxon>Bacteria</taxon>
        <taxon>Pseudomonadati</taxon>
        <taxon>Pseudomonadota</taxon>
        <taxon>Alphaproteobacteria</taxon>
        <taxon>Rhodobacterales</taxon>
        <taxon>Roseobacteraceae</taxon>
        <taxon>Seohaeicola</taxon>
    </lineage>
</organism>
<evidence type="ECO:0000313" key="4">
    <source>
        <dbReference type="Proteomes" id="UP001595973"/>
    </source>
</evidence>
<feature type="domain" description="Alpha/beta hydrolase fold-3" evidence="2">
    <location>
        <begin position="67"/>
        <end position="237"/>
    </location>
</feature>
<comment type="caution">
    <text evidence="3">The sequence shown here is derived from an EMBL/GenBank/DDBJ whole genome shotgun (WGS) entry which is preliminary data.</text>
</comment>
<dbReference type="PANTHER" id="PTHR48081">
    <property type="entry name" value="AB HYDROLASE SUPERFAMILY PROTEIN C4A8.06C"/>
    <property type="match status" value="1"/>
</dbReference>
<evidence type="ECO:0000256" key="1">
    <source>
        <dbReference type="ARBA" id="ARBA00022801"/>
    </source>
</evidence>
<dbReference type="InterPro" id="IPR013094">
    <property type="entry name" value="AB_hydrolase_3"/>
</dbReference>
<dbReference type="SUPFAM" id="SSF53474">
    <property type="entry name" value="alpha/beta-Hydrolases"/>
    <property type="match status" value="1"/>
</dbReference>
<evidence type="ECO:0000259" key="2">
    <source>
        <dbReference type="Pfam" id="PF07859"/>
    </source>
</evidence>
<dbReference type="Gene3D" id="3.40.50.1820">
    <property type="entry name" value="alpha/beta hydrolase"/>
    <property type="match status" value="1"/>
</dbReference>